<name>A0ABP6DX95_9ACTN</name>
<sequence length="1011" mass="97163">MSWWHRARIMSAVGSGALILATASTSAAAGFDAPSAGRLGDNAGNVGEIVGGASGFSLPEGPRKAPKVGLRVERLGDPDLGHWLRTGDVLRFRIAVEGQARDAMLAVAARPSKALATVECAPQPAAAPSPQPSQAPHGSFVSPPPQPPPTSPGPQGLDAPQASHVPQSLQGPQRPDVPQASHAPQGLQGLERPDVPQGPGVPQASHVPQAPQLVQAPQGRGAAVCALGDVAGERTVDVRLVVPSGAQEVVLAAVAQVSEEAGAGTETLSKTTRARVAIQARPRTSDPMTSIGGYGGAGIAPPVPPAPTGARMASSLDDLAAADDTATDEEIMTKGPDGELAVAAPSAKVVGAAQNFQPSYGEVGEAWLETVEAPVAGGPSTEGVRVDEPPVSYFEMHVISMLTPQGGSVTGSLPVSPPGLLPSAPGEGPPAVEGAWSAVGSDSYVTHPGSPATVADSLATGHNPLPGVPATTGHGPGSPTTSGLVGPGSPVTSGLVGPGSPVTSGLVGPGSPVTTGLVGPGSPVTTGHTGPGSPVMTGHTGPSSPVTTGHMGPGSPAATGLVVPGAPATTVHGPGSPAASGHVVPGWPAASGLVHSGGPATSGHVGPGAPATGGEPRPDLLATGAHAQSHALVQGGNPRPGVLTGGGNSLLHSLIPGVAPNVVDGLVTQGAGVRDAEGGPRSAAAPGPGAVTTRHDGTATRPGAVATGLQGAAAGPAATAAGPRSTAAGPEAAAMGLEGATTATGPAATTTGPQTTATGPKGTVTGLESAATGPRATATDSKAAATGSKATSIGPKATATGPKAATGSKASTGSRGATGSKATATGSKGAATGTKGTATGSKAAATGSKAAATGSATGSKSTATGSKTTGQGLSGDAAKARLGEVGASQASASSQLADSGAPQLGAAPAAPKSTTADSGANGGLWNDPQLRLPQVAPPQQPSPSSSAIAAPLPRVISSPPVKAQAEDRWDLTSGANGLPVVGGGLVLLLGGLWVVAKAERTRSRRKTQPML</sequence>
<evidence type="ECO:0000256" key="2">
    <source>
        <dbReference type="SAM" id="Phobius"/>
    </source>
</evidence>
<feature type="region of interest" description="Disordered" evidence="1">
    <location>
        <begin position="672"/>
        <end position="703"/>
    </location>
</feature>
<feature type="compositionally biased region" description="Low complexity" evidence="1">
    <location>
        <begin position="776"/>
        <end position="870"/>
    </location>
</feature>
<comment type="caution">
    <text evidence="4">The sequence shown here is derived from an EMBL/GenBank/DDBJ whole genome shotgun (WGS) entry which is preliminary data.</text>
</comment>
<reference evidence="5" key="1">
    <citation type="journal article" date="2019" name="Int. J. Syst. Evol. Microbiol.">
        <title>The Global Catalogue of Microorganisms (GCM) 10K type strain sequencing project: providing services to taxonomists for standard genome sequencing and annotation.</title>
        <authorList>
            <consortium name="The Broad Institute Genomics Platform"/>
            <consortium name="The Broad Institute Genome Sequencing Center for Infectious Disease"/>
            <person name="Wu L."/>
            <person name="Ma J."/>
        </authorList>
    </citation>
    <scope>NUCLEOTIDE SEQUENCE [LARGE SCALE GENOMIC DNA]</scope>
    <source>
        <strain evidence="5">JCM 6835</strain>
    </source>
</reference>
<evidence type="ECO:0000313" key="4">
    <source>
        <dbReference type="EMBL" id="GAA2652420.1"/>
    </source>
</evidence>
<evidence type="ECO:0000313" key="5">
    <source>
        <dbReference type="Proteomes" id="UP001501666"/>
    </source>
</evidence>
<protein>
    <submittedName>
        <fullName evidence="4">Uncharacterized protein</fullName>
    </submittedName>
</protein>
<evidence type="ECO:0000256" key="3">
    <source>
        <dbReference type="SAM" id="SignalP"/>
    </source>
</evidence>
<proteinExistence type="predicted"/>
<keyword evidence="2" id="KW-0472">Membrane</keyword>
<feature type="transmembrane region" description="Helical" evidence="2">
    <location>
        <begin position="977"/>
        <end position="996"/>
    </location>
</feature>
<feature type="compositionally biased region" description="Low complexity" evidence="1">
    <location>
        <begin position="742"/>
        <end position="763"/>
    </location>
</feature>
<keyword evidence="2" id="KW-1133">Transmembrane helix</keyword>
<feature type="region of interest" description="Disordered" evidence="1">
    <location>
        <begin position="459"/>
        <end position="489"/>
    </location>
</feature>
<feature type="signal peptide" evidence="3">
    <location>
        <begin position="1"/>
        <end position="29"/>
    </location>
</feature>
<keyword evidence="5" id="KW-1185">Reference proteome</keyword>
<organism evidence="4 5">
    <name type="scientific">Nonomuraea recticatena</name>
    <dbReference type="NCBI Taxonomy" id="46178"/>
    <lineage>
        <taxon>Bacteria</taxon>
        <taxon>Bacillati</taxon>
        <taxon>Actinomycetota</taxon>
        <taxon>Actinomycetes</taxon>
        <taxon>Streptosporangiales</taxon>
        <taxon>Streptosporangiaceae</taxon>
        <taxon>Nonomuraea</taxon>
    </lineage>
</organism>
<dbReference type="InterPro" id="IPR011049">
    <property type="entry name" value="Serralysin-like_metalloprot_C"/>
</dbReference>
<keyword evidence="2" id="KW-0812">Transmembrane</keyword>
<feature type="compositionally biased region" description="Low complexity" evidence="1">
    <location>
        <begin position="679"/>
        <end position="690"/>
    </location>
</feature>
<feature type="compositionally biased region" description="Low complexity" evidence="1">
    <location>
        <begin position="471"/>
        <end position="483"/>
    </location>
</feature>
<evidence type="ECO:0000256" key="1">
    <source>
        <dbReference type="SAM" id="MobiDB-lite"/>
    </source>
</evidence>
<feature type="compositionally biased region" description="Low complexity" evidence="1">
    <location>
        <begin position="942"/>
        <end position="953"/>
    </location>
</feature>
<feature type="region of interest" description="Disordered" evidence="1">
    <location>
        <begin position="742"/>
        <end position="953"/>
    </location>
</feature>
<dbReference type="Gene3D" id="2.150.10.10">
    <property type="entry name" value="Serralysin-like metalloprotease, C-terminal"/>
    <property type="match status" value="1"/>
</dbReference>
<feature type="compositionally biased region" description="Low complexity" evidence="1">
    <location>
        <begin position="886"/>
        <end position="911"/>
    </location>
</feature>
<feature type="compositionally biased region" description="Pro residues" evidence="1">
    <location>
        <begin position="142"/>
        <end position="152"/>
    </location>
</feature>
<dbReference type="Proteomes" id="UP001501666">
    <property type="component" value="Unassembled WGS sequence"/>
</dbReference>
<accession>A0ABP6DX95</accession>
<feature type="region of interest" description="Disordered" evidence="1">
    <location>
        <begin position="409"/>
        <end position="431"/>
    </location>
</feature>
<feature type="compositionally biased region" description="Low complexity" evidence="1">
    <location>
        <begin position="421"/>
        <end position="430"/>
    </location>
</feature>
<feature type="region of interest" description="Disordered" evidence="1">
    <location>
        <begin position="121"/>
        <end position="207"/>
    </location>
</feature>
<feature type="chain" id="PRO_5046651783" evidence="3">
    <location>
        <begin position="30"/>
        <end position="1011"/>
    </location>
</feature>
<keyword evidence="3" id="KW-0732">Signal</keyword>
<dbReference type="EMBL" id="BAAATE010000004">
    <property type="protein sequence ID" value="GAA2652420.1"/>
    <property type="molecule type" value="Genomic_DNA"/>
</dbReference>
<gene>
    <name evidence="4" type="ORF">GCM10010412_019440</name>
</gene>